<dbReference type="Pfam" id="PF13173">
    <property type="entry name" value="AAA_14"/>
    <property type="match status" value="1"/>
</dbReference>
<evidence type="ECO:0000313" key="4">
    <source>
        <dbReference type="Proteomes" id="UP000229239"/>
    </source>
</evidence>
<dbReference type="InterPro" id="IPR041682">
    <property type="entry name" value="AAA_14"/>
</dbReference>
<protein>
    <submittedName>
        <fullName evidence="3">AAA family ATPase</fullName>
    </submittedName>
</protein>
<dbReference type="AlphaFoldDB" id="A0A2M9HLD3"/>
<feature type="domain" description="DUF4143" evidence="2">
    <location>
        <begin position="183"/>
        <end position="343"/>
    </location>
</feature>
<accession>A0A2M9HLD3</accession>
<keyword evidence="4" id="KW-1185">Reference proteome</keyword>
<dbReference type="PANTHER" id="PTHR43566">
    <property type="entry name" value="CONSERVED PROTEIN"/>
    <property type="match status" value="1"/>
</dbReference>
<dbReference type="RefSeq" id="WP_100493239.1">
    <property type="nucleotide sequence ID" value="NZ_JAFEJV010000001.1"/>
</dbReference>
<evidence type="ECO:0000313" key="3">
    <source>
        <dbReference type="EMBL" id="PJM77630.1"/>
    </source>
</evidence>
<feature type="domain" description="AAA" evidence="1">
    <location>
        <begin position="27"/>
        <end position="142"/>
    </location>
</feature>
<sequence>MQDYGKEAVMIPRILGKQAQKLAQWFPVVSITGPRQSGKSTMAKSIFPDYDYVNLENPETRKAAIDDPVGFIRQRPSKLIVDEAQYAPDLFSMIQVVSDERGEQGQYVLSGSQNFLLLKRIQQSLAGRVGLVKLLPFSYQEACAANPALTVDSFMLQGGYPRIYDTGMPLDLFFSNYIDTYIERDVADYLDVRNLADFRRFLTLCALSSGALVNYTNIANELGVSPRTVKAWTSILESSYLAFHLMPFYTNARKQVVKTPKLYFYDTGLMCHLLGIHTVEALVAHPKFGDIFENLIIAETMKWHLNAGRDPQLFFYRDASKVEVNLLDFTDASNRLMIEIKSGQTYHNRFARHLTLIGDALGIPKAQQYVVGRVEHSYTSQGIHVASATDWLNGKR</sequence>
<gene>
    <name evidence="3" type="ORF">CSQ86_00640</name>
</gene>
<evidence type="ECO:0000259" key="2">
    <source>
        <dbReference type="Pfam" id="PF13635"/>
    </source>
</evidence>
<dbReference type="Pfam" id="PF13635">
    <property type="entry name" value="DUF4143"/>
    <property type="match status" value="1"/>
</dbReference>
<dbReference type="PANTHER" id="PTHR43566:SF2">
    <property type="entry name" value="DUF4143 DOMAIN-CONTAINING PROTEIN"/>
    <property type="match status" value="1"/>
</dbReference>
<dbReference type="SUPFAM" id="SSF52540">
    <property type="entry name" value="P-loop containing nucleoside triphosphate hydrolases"/>
    <property type="match status" value="1"/>
</dbReference>
<proteinExistence type="predicted"/>
<dbReference type="OrthoDB" id="128089at2"/>
<dbReference type="InterPro" id="IPR025420">
    <property type="entry name" value="DUF4143"/>
</dbReference>
<reference evidence="4" key="1">
    <citation type="submission" date="2017-10" db="EMBL/GenBank/DDBJ databases">
        <title>Draft genome sequences of strains TRE 1, TRE 9, TRE H and TRI 7, isolated from tamarins, belonging to four potential novel Bifidobacterium species.</title>
        <authorList>
            <person name="Mattarelli P."/>
            <person name="Modesto M."/>
            <person name="Puglisi E."/>
            <person name="Morelli L."/>
            <person name="Bonetti A."/>
            <person name="Spezio C."/>
            <person name="Sandri C."/>
        </authorList>
    </citation>
    <scope>NUCLEOTIDE SEQUENCE [LARGE SCALE GENOMIC DNA]</scope>
    <source>
        <strain evidence="4">TREH</strain>
    </source>
</reference>
<organism evidence="3 4">
    <name type="scientific">Bifidobacterium felsineum</name>
    <dbReference type="NCBI Taxonomy" id="2045440"/>
    <lineage>
        <taxon>Bacteria</taxon>
        <taxon>Bacillati</taxon>
        <taxon>Actinomycetota</taxon>
        <taxon>Actinomycetes</taxon>
        <taxon>Bifidobacteriales</taxon>
        <taxon>Bifidobacteriaceae</taxon>
        <taxon>Bifidobacterium</taxon>
    </lineage>
</organism>
<dbReference type="InterPro" id="IPR027417">
    <property type="entry name" value="P-loop_NTPase"/>
</dbReference>
<dbReference type="EMBL" id="PEBJ01000001">
    <property type="protein sequence ID" value="PJM77630.1"/>
    <property type="molecule type" value="Genomic_DNA"/>
</dbReference>
<evidence type="ECO:0000259" key="1">
    <source>
        <dbReference type="Pfam" id="PF13173"/>
    </source>
</evidence>
<name>A0A2M9HLD3_9BIFI</name>
<comment type="caution">
    <text evidence="3">The sequence shown here is derived from an EMBL/GenBank/DDBJ whole genome shotgun (WGS) entry which is preliminary data.</text>
</comment>
<dbReference type="Proteomes" id="UP000229239">
    <property type="component" value="Unassembled WGS sequence"/>
</dbReference>